<name>A0ABR2JHM7_9PEZI</name>
<dbReference type="EMBL" id="JAPCWZ010000002">
    <property type="protein sequence ID" value="KAK8876998.1"/>
    <property type="molecule type" value="Genomic_DNA"/>
</dbReference>
<keyword evidence="2" id="KW-1185">Reference proteome</keyword>
<comment type="caution">
    <text evidence="1">The sequence shown here is derived from an EMBL/GenBank/DDBJ whole genome shotgun (WGS) entry which is preliminary data.</text>
</comment>
<proteinExistence type="predicted"/>
<reference evidence="1 2" key="1">
    <citation type="journal article" date="2024" name="IMA Fungus">
        <title>Apiospora arundinis, a panoply of carbohydrate-active enzymes and secondary metabolites.</title>
        <authorList>
            <person name="Sorensen T."/>
            <person name="Petersen C."/>
            <person name="Muurmann A.T."/>
            <person name="Christiansen J.V."/>
            <person name="Brundto M.L."/>
            <person name="Overgaard C.K."/>
            <person name="Boysen A.T."/>
            <person name="Wollenberg R.D."/>
            <person name="Larsen T.O."/>
            <person name="Sorensen J.L."/>
            <person name="Nielsen K.L."/>
            <person name="Sondergaard T.E."/>
        </authorList>
    </citation>
    <scope>NUCLEOTIDE SEQUENCE [LARGE SCALE GENOMIC DNA]</scope>
    <source>
        <strain evidence="1 2">AAU 773</strain>
    </source>
</reference>
<dbReference type="Proteomes" id="UP001390339">
    <property type="component" value="Unassembled WGS sequence"/>
</dbReference>
<organism evidence="1 2">
    <name type="scientific">Apiospora arundinis</name>
    <dbReference type="NCBI Taxonomy" id="335852"/>
    <lineage>
        <taxon>Eukaryota</taxon>
        <taxon>Fungi</taxon>
        <taxon>Dikarya</taxon>
        <taxon>Ascomycota</taxon>
        <taxon>Pezizomycotina</taxon>
        <taxon>Sordariomycetes</taxon>
        <taxon>Xylariomycetidae</taxon>
        <taxon>Amphisphaeriales</taxon>
        <taxon>Apiosporaceae</taxon>
        <taxon>Apiospora</taxon>
    </lineage>
</organism>
<accession>A0ABR2JHM7</accession>
<sequence length="130" mass="14337">MCGTCFEPKKYTTTIKKQTDEWLKEEELILIRLKLTEGCAAGMGIGVTLLTLGDRLACASTDGHIKKRELYKQKLAIVQTELQARKIALHEYDWRDLASMGTGSIKEMVPLVGAVVGLVADSDFDTSDNS</sequence>
<gene>
    <name evidence="1" type="ORF">PGQ11_001944</name>
</gene>
<protein>
    <submittedName>
        <fullName evidence="1">Uncharacterized protein</fullName>
    </submittedName>
</protein>
<evidence type="ECO:0000313" key="1">
    <source>
        <dbReference type="EMBL" id="KAK8876998.1"/>
    </source>
</evidence>
<evidence type="ECO:0000313" key="2">
    <source>
        <dbReference type="Proteomes" id="UP001390339"/>
    </source>
</evidence>